<proteinExistence type="predicted"/>
<dbReference type="InterPro" id="IPR042173">
    <property type="entry name" value="RNase_J_2"/>
</dbReference>
<dbReference type="InterPro" id="IPR004613">
    <property type="entry name" value="RNase_J"/>
</dbReference>
<dbReference type="eggNOG" id="COG0595">
    <property type="taxonomic scope" value="Bacteria"/>
</dbReference>
<dbReference type="PANTHER" id="PTHR43694">
    <property type="entry name" value="RIBONUCLEASE J"/>
    <property type="match status" value="1"/>
</dbReference>
<dbReference type="Pfam" id="PF00753">
    <property type="entry name" value="Lactamase_B"/>
    <property type="match status" value="1"/>
</dbReference>
<dbReference type="Proteomes" id="UP000000771">
    <property type="component" value="Chromosome"/>
</dbReference>
<keyword evidence="10" id="KW-1185">Reference proteome</keyword>
<name>C7LXZ3_ACIFD</name>
<sequence>MSRPELHIRFLGGLGEIGRNAALVSVDGRGVLIDFGVMFPKADMPGVDLVLPNLAGLDDVELEAVIVTHGHEDHIGGLPFLLAEHRVPVWGSEVTLGFVRNRLREHDLGDVDLRILADGARVSVGSFEAEAIPVTHSIPGAVAVALTTPAGVVLHTGDFKIDHTPLDGRHMGLARIAALGSDPGIRVLLSDSTNADEDGYARSERAVGPALEDLFNRHGAARVIVACFSSHLHRIQQVATLAREHGRRLVLLGRSLQRNVQLGIDLGLLDARLFERTLDPREVRELDPASVAVIATGSQGERMAALHHLAFDPARWFAVGGDDVVVFSSDVIPGNEAAVNLLVNQFTRLGATVVTSARELVHATGHAKQEELALVVELARPDYFVPVHGEYRHLSAHAALAQRTGAVGRGVILARDGAEVVIGDDGAELADTPWGEYLYVDGVVGDVSRGVLRERRNLSEEGVVIVGVTLGPDGVALGEPELTSVGWIHDEREEELLAEVRAMLVGALGDEKPRSEDAVAELIRTRVRALVRERTRRRPLVVPMVTRIDEG</sequence>
<organism evidence="9 10">
    <name type="scientific">Acidimicrobium ferrooxidans (strain DSM 10331 / JCM 15462 / NBRC 103882 / ICP)</name>
    <dbReference type="NCBI Taxonomy" id="525909"/>
    <lineage>
        <taxon>Bacteria</taxon>
        <taxon>Bacillati</taxon>
        <taxon>Actinomycetota</taxon>
        <taxon>Acidimicrobiia</taxon>
        <taxon>Acidimicrobiales</taxon>
        <taxon>Acidimicrobiaceae</taxon>
        <taxon>Acidimicrobium</taxon>
    </lineage>
</organism>
<dbReference type="KEGG" id="afo:Afer_0647"/>
<dbReference type="Gene3D" id="3.60.15.10">
    <property type="entry name" value="Ribonuclease Z/Hydroxyacylglutathione hydrolase-like"/>
    <property type="match status" value="1"/>
</dbReference>
<dbReference type="Pfam" id="PF22505">
    <property type="entry name" value="RNase_J_b_CASP"/>
    <property type="match status" value="1"/>
</dbReference>
<evidence type="ECO:0000256" key="7">
    <source>
        <dbReference type="ARBA" id="ARBA00022884"/>
    </source>
</evidence>
<dbReference type="EMBL" id="CP001631">
    <property type="protein sequence ID" value="ACU53601.1"/>
    <property type="molecule type" value="Genomic_DNA"/>
</dbReference>
<dbReference type="GO" id="GO:0003723">
    <property type="term" value="F:RNA binding"/>
    <property type="evidence" value="ECO:0007669"/>
    <property type="project" value="UniProtKB-KW"/>
</dbReference>
<evidence type="ECO:0000256" key="5">
    <source>
        <dbReference type="ARBA" id="ARBA00022833"/>
    </source>
</evidence>
<dbReference type="HOGENOM" id="CLU_008727_3_2_11"/>
<evidence type="ECO:0000256" key="6">
    <source>
        <dbReference type="ARBA" id="ARBA00022839"/>
    </source>
</evidence>
<keyword evidence="2" id="KW-0540">Nuclease</keyword>
<dbReference type="InterPro" id="IPR011108">
    <property type="entry name" value="RMMBL"/>
</dbReference>
<dbReference type="Gene3D" id="3.10.20.580">
    <property type="match status" value="1"/>
</dbReference>
<dbReference type="GO" id="GO:0046872">
    <property type="term" value="F:metal ion binding"/>
    <property type="evidence" value="ECO:0007669"/>
    <property type="project" value="UniProtKB-KW"/>
</dbReference>
<dbReference type="CDD" id="cd07714">
    <property type="entry name" value="RNaseJ_MBL-fold"/>
    <property type="match status" value="1"/>
</dbReference>
<reference evidence="9 10" key="1">
    <citation type="journal article" date="2009" name="Stand. Genomic Sci.">
        <title>Complete genome sequence of Acidimicrobium ferrooxidans type strain (ICP).</title>
        <authorList>
            <person name="Clum A."/>
            <person name="Nolan M."/>
            <person name="Lang E."/>
            <person name="Glavina Del Rio T."/>
            <person name="Tice H."/>
            <person name="Copeland A."/>
            <person name="Cheng J.F."/>
            <person name="Lucas S."/>
            <person name="Chen F."/>
            <person name="Bruce D."/>
            <person name="Goodwin L."/>
            <person name="Pitluck S."/>
            <person name="Ivanova N."/>
            <person name="Mavrommatis K."/>
            <person name="Mikhailova N."/>
            <person name="Pati A."/>
            <person name="Chen A."/>
            <person name="Palaniappan K."/>
            <person name="Goker M."/>
            <person name="Spring S."/>
            <person name="Land M."/>
            <person name="Hauser L."/>
            <person name="Chang Y.J."/>
            <person name="Jeffries C.C."/>
            <person name="Chain P."/>
            <person name="Bristow J."/>
            <person name="Eisen J.A."/>
            <person name="Markowitz V."/>
            <person name="Hugenholtz P."/>
            <person name="Kyrpides N.C."/>
            <person name="Klenk H.P."/>
            <person name="Lapidus A."/>
        </authorList>
    </citation>
    <scope>NUCLEOTIDE SEQUENCE [LARGE SCALE GENOMIC DNA]</scope>
    <source>
        <strain evidence="10">DSM 10331 / JCM 15462 / NBRC 103882 / ICP</strain>
    </source>
</reference>
<protein>
    <submittedName>
        <fullName evidence="9">Beta-lactamase domain protein</fullName>
    </submittedName>
</protein>
<dbReference type="InterPro" id="IPR055132">
    <property type="entry name" value="RNase_J_b_CASP"/>
</dbReference>
<feature type="domain" description="Metallo-beta-lactamase" evidence="8">
    <location>
        <begin position="18"/>
        <end position="211"/>
    </location>
</feature>
<dbReference type="SMART" id="SM00849">
    <property type="entry name" value="Lactamase_B"/>
    <property type="match status" value="1"/>
</dbReference>
<gene>
    <name evidence="9" type="ordered locus">Afer_0647</name>
</gene>
<keyword evidence="1" id="KW-0963">Cytoplasm</keyword>
<accession>C7LXZ3</accession>
<dbReference type="RefSeq" id="WP_015798096.1">
    <property type="nucleotide sequence ID" value="NC_013124.1"/>
</dbReference>
<dbReference type="SUPFAM" id="SSF56281">
    <property type="entry name" value="Metallo-hydrolase/oxidoreductase"/>
    <property type="match status" value="1"/>
</dbReference>
<dbReference type="GO" id="GO:0004527">
    <property type="term" value="F:exonuclease activity"/>
    <property type="evidence" value="ECO:0007669"/>
    <property type="project" value="UniProtKB-KW"/>
</dbReference>
<dbReference type="InterPro" id="IPR041636">
    <property type="entry name" value="RNase_J_C"/>
</dbReference>
<evidence type="ECO:0000256" key="1">
    <source>
        <dbReference type="ARBA" id="ARBA00022490"/>
    </source>
</evidence>
<evidence type="ECO:0000256" key="4">
    <source>
        <dbReference type="ARBA" id="ARBA00022801"/>
    </source>
</evidence>
<dbReference type="AlphaFoldDB" id="C7LXZ3"/>
<evidence type="ECO:0000313" key="10">
    <source>
        <dbReference type="Proteomes" id="UP000000771"/>
    </source>
</evidence>
<dbReference type="STRING" id="525909.Afer_0647"/>
<dbReference type="NCBIfam" id="TIGR00649">
    <property type="entry name" value="MG423"/>
    <property type="match status" value="1"/>
</dbReference>
<dbReference type="Gene3D" id="3.40.50.10710">
    <property type="entry name" value="Metallo-hydrolase/oxidoreductase"/>
    <property type="match status" value="1"/>
</dbReference>
<keyword evidence="6" id="KW-0269">Exonuclease</keyword>
<evidence type="ECO:0000256" key="2">
    <source>
        <dbReference type="ARBA" id="ARBA00022722"/>
    </source>
</evidence>
<keyword evidence="7" id="KW-0694">RNA-binding</keyword>
<dbReference type="InterPro" id="IPR001279">
    <property type="entry name" value="Metallo-B-lactamas"/>
</dbReference>
<dbReference type="Pfam" id="PF17770">
    <property type="entry name" value="RNase_J_C"/>
    <property type="match status" value="1"/>
</dbReference>
<keyword evidence="4" id="KW-0378">Hydrolase</keyword>
<keyword evidence="5" id="KW-0862">Zinc</keyword>
<dbReference type="Pfam" id="PF07521">
    <property type="entry name" value="RMMBL"/>
    <property type="match status" value="1"/>
</dbReference>
<dbReference type="PANTHER" id="PTHR43694:SF1">
    <property type="entry name" value="RIBONUCLEASE J"/>
    <property type="match status" value="1"/>
</dbReference>
<evidence type="ECO:0000259" key="8">
    <source>
        <dbReference type="SMART" id="SM00849"/>
    </source>
</evidence>
<keyword evidence="3" id="KW-0479">Metal-binding</keyword>
<evidence type="ECO:0000313" key="9">
    <source>
        <dbReference type="EMBL" id="ACU53601.1"/>
    </source>
</evidence>
<dbReference type="InterPro" id="IPR036866">
    <property type="entry name" value="RibonucZ/Hydroxyglut_hydro"/>
</dbReference>
<evidence type="ECO:0000256" key="3">
    <source>
        <dbReference type="ARBA" id="ARBA00022723"/>
    </source>
</evidence>